<gene>
    <name evidence="18" type="ORF">ISU07_02450</name>
</gene>
<dbReference type="EMBL" id="JADKPN010000001">
    <property type="protein sequence ID" value="MBF4761976.1"/>
    <property type="molecule type" value="Genomic_DNA"/>
</dbReference>
<comment type="catalytic activity">
    <reaction evidence="13">
        <text>[GlcNAc-(1-&gt;4)-Mur2Ac(oyl-L-Ala-gamma-D-Glu-L-Lys-D-Ala-D-Ala)](n)-di-trans,octa-cis-undecaprenyl diphosphate + beta-D-GlcNAc-(1-&gt;4)-Mur2Ac(oyl-L-Ala-gamma-D-Glu-L-Lys-D-Ala-D-Ala)-di-trans,octa-cis-undecaprenyl diphosphate = [GlcNAc-(1-&gt;4)-Mur2Ac(oyl-L-Ala-gamma-D-Glu-L-Lys-D-Ala-D-Ala)](n+1)-di-trans,octa-cis-undecaprenyl diphosphate + di-trans,octa-cis-undecaprenyl diphosphate + H(+)</text>
        <dbReference type="Rhea" id="RHEA:23708"/>
        <dbReference type="Rhea" id="RHEA-COMP:9602"/>
        <dbReference type="Rhea" id="RHEA-COMP:9603"/>
        <dbReference type="ChEBI" id="CHEBI:15378"/>
        <dbReference type="ChEBI" id="CHEBI:58405"/>
        <dbReference type="ChEBI" id="CHEBI:60033"/>
        <dbReference type="ChEBI" id="CHEBI:78435"/>
        <dbReference type="EC" id="2.4.99.28"/>
    </reaction>
</comment>
<dbReference type="GO" id="GO:0009252">
    <property type="term" value="P:peptidoglycan biosynthetic process"/>
    <property type="evidence" value="ECO:0007669"/>
    <property type="project" value="UniProtKB-KW"/>
</dbReference>
<accession>A0A930VCD4</accession>
<dbReference type="GO" id="GO:0071555">
    <property type="term" value="P:cell wall organization"/>
    <property type="evidence" value="ECO:0007669"/>
    <property type="project" value="UniProtKB-KW"/>
</dbReference>
<dbReference type="AlphaFoldDB" id="A0A930VCD4"/>
<name>A0A930VCD4_9ACTN</name>
<sequence length="779" mass="83498">MSKRRAEGPAVKRKPNRPKPPGTTKRRVLKVVKWLLIIGLVTTLTGIGAFYYAYTQTTIPDPDADFTTETTKVYYADGKTELGQFAVQNRESIPLSEMPDQLQQAVIAAEDRSFYTNKGIDPKGIIRAAFSNARGNATQGASTITQQYVKILYLTQERSLKRKLKEAFLSLKIQREKSKQQILEGYLNTIYFGRGAYGVQAAAQAYFNVPAKDLNLKQCAVLASVLNDPTDLDPKNGKDSKAALKERYDYVLDGMASTGDITADEADQAQQALPRFPKIQAQSQYGGQKGFMLQLVRNELHSMGYSDSDIDGGGLRVTTTFTPAAMKAAEDGVLAQKPEGFGDKELHIAAATVQPGTGALLGFYAGQDYLDSQINWAVAGGMVGSTFKPITLATAINEGFSLKDTFQGTSPYTFPDGLEVNNEGENGGNDYGSSVTALFGLEESINTAYVDMSASIPDGPAKIHAMANALGIPPAHASKKYPGIPKTSRDLSADDTLITLGRARVSPINMANTYATFANGGVRSNVHVVKKVVDRTGEEPQVYDVVNTDVLDPDIDSDVSYAMQQVVENGTGQAAQALGRPAAGKTGTATNAKDQVSSAWFVGYTPQLSTAVMYVRGDGDDQLDGWLPSYFGADYPARTWTAIMQQESEGMDVEEFPEPANVDGDAPTDGHDPAPTATPTKRPSPTKKPSPTGTPTETDSPSDSPTELPTKTPTGQPTTEPTPTVEPTPSDTTLPTVTVNPTPDPPPSQTPTQAATTTVAQPSTSPTPRSSSWFLSYFL</sequence>
<feature type="compositionally biased region" description="Low complexity" evidence="14">
    <location>
        <begin position="673"/>
        <end position="698"/>
    </location>
</feature>
<keyword evidence="19" id="KW-1185">Reference proteome</keyword>
<comment type="similarity">
    <text evidence="1">In the C-terminal section; belongs to the transpeptidase family.</text>
</comment>
<dbReference type="FunFam" id="1.10.3810.10:FF:000001">
    <property type="entry name" value="Penicillin-binding protein 1A"/>
    <property type="match status" value="1"/>
</dbReference>
<keyword evidence="11" id="KW-0961">Cell wall biogenesis/degradation</keyword>
<comment type="similarity">
    <text evidence="2">In the N-terminal section; belongs to the glycosyltransferase 51 family.</text>
</comment>
<reference evidence="18" key="1">
    <citation type="submission" date="2020-11" db="EMBL/GenBank/DDBJ databases">
        <title>Nocardioides sp. nov., isolated from Soil of Cynanchum wilfordii Hemsley rhizosphere.</title>
        <authorList>
            <person name="Lee J.-S."/>
            <person name="Suh M.K."/>
            <person name="Kim J.-S."/>
        </authorList>
    </citation>
    <scope>NUCLEOTIDE SEQUENCE</scope>
    <source>
        <strain evidence="18">KCTC 19275</strain>
    </source>
</reference>
<evidence type="ECO:0000259" key="16">
    <source>
        <dbReference type="Pfam" id="PF00905"/>
    </source>
</evidence>
<keyword evidence="15" id="KW-0472">Membrane</keyword>
<keyword evidence="15" id="KW-1133">Transmembrane helix</keyword>
<feature type="compositionally biased region" description="Low complexity" evidence="14">
    <location>
        <begin position="750"/>
        <end position="772"/>
    </location>
</feature>
<feature type="region of interest" description="Disordered" evidence="14">
    <location>
        <begin position="649"/>
        <end position="779"/>
    </location>
</feature>
<keyword evidence="4" id="KW-0645">Protease</keyword>
<keyword evidence="6" id="KW-0808">Transferase</keyword>
<dbReference type="SUPFAM" id="SSF56601">
    <property type="entry name" value="beta-lactamase/transpeptidase-like"/>
    <property type="match status" value="1"/>
</dbReference>
<dbReference type="InterPro" id="IPR001264">
    <property type="entry name" value="Glyco_trans_51"/>
</dbReference>
<feature type="region of interest" description="Disordered" evidence="14">
    <location>
        <begin position="1"/>
        <end position="24"/>
    </location>
</feature>
<feature type="domain" description="Glycosyl transferase family 51" evidence="17">
    <location>
        <begin position="81"/>
        <end position="255"/>
    </location>
</feature>
<evidence type="ECO:0000259" key="17">
    <source>
        <dbReference type="Pfam" id="PF00912"/>
    </source>
</evidence>
<evidence type="ECO:0000256" key="1">
    <source>
        <dbReference type="ARBA" id="ARBA00007090"/>
    </source>
</evidence>
<dbReference type="GO" id="GO:0008955">
    <property type="term" value="F:peptidoglycan glycosyltransferase activity"/>
    <property type="evidence" value="ECO:0007669"/>
    <property type="project" value="UniProtKB-EC"/>
</dbReference>
<dbReference type="SUPFAM" id="SSF53955">
    <property type="entry name" value="Lysozyme-like"/>
    <property type="match status" value="1"/>
</dbReference>
<evidence type="ECO:0000256" key="13">
    <source>
        <dbReference type="ARBA" id="ARBA00049902"/>
    </source>
</evidence>
<dbReference type="GO" id="GO:0008658">
    <property type="term" value="F:penicillin binding"/>
    <property type="evidence" value="ECO:0007669"/>
    <property type="project" value="InterPro"/>
</dbReference>
<dbReference type="InterPro" id="IPR023346">
    <property type="entry name" value="Lysozyme-like_dom_sf"/>
</dbReference>
<comment type="catalytic activity">
    <reaction evidence="12">
        <text>Preferential cleavage: (Ac)2-L-Lys-D-Ala-|-D-Ala. Also transpeptidation of peptidyl-alanyl moieties that are N-acyl substituents of D-alanine.</text>
        <dbReference type="EC" id="3.4.16.4"/>
    </reaction>
</comment>
<keyword evidence="10" id="KW-0511">Multifunctional enzyme</keyword>
<evidence type="ECO:0000256" key="2">
    <source>
        <dbReference type="ARBA" id="ARBA00007739"/>
    </source>
</evidence>
<evidence type="ECO:0000256" key="8">
    <source>
        <dbReference type="ARBA" id="ARBA00022960"/>
    </source>
</evidence>
<dbReference type="PANTHER" id="PTHR32282:SF34">
    <property type="entry name" value="PENICILLIN-BINDING PROTEIN 1A"/>
    <property type="match status" value="1"/>
</dbReference>
<dbReference type="GO" id="GO:0009002">
    <property type="term" value="F:serine-type D-Ala-D-Ala carboxypeptidase activity"/>
    <property type="evidence" value="ECO:0007669"/>
    <property type="project" value="UniProtKB-EC"/>
</dbReference>
<dbReference type="InterPro" id="IPR001460">
    <property type="entry name" value="PCN-bd_Tpept"/>
</dbReference>
<evidence type="ECO:0000313" key="19">
    <source>
        <dbReference type="Proteomes" id="UP000640489"/>
    </source>
</evidence>
<organism evidence="18 19">
    <name type="scientific">Nocardioides islandensis</name>
    <dbReference type="NCBI Taxonomy" id="433663"/>
    <lineage>
        <taxon>Bacteria</taxon>
        <taxon>Bacillati</taxon>
        <taxon>Actinomycetota</taxon>
        <taxon>Actinomycetes</taxon>
        <taxon>Propionibacteriales</taxon>
        <taxon>Nocardioidaceae</taxon>
        <taxon>Nocardioides</taxon>
    </lineage>
</organism>
<dbReference type="GO" id="GO:0008360">
    <property type="term" value="P:regulation of cell shape"/>
    <property type="evidence" value="ECO:0007669"/>
    <property type="project" value="UniProtKB-KW"/>
</dbReference>
<dbReference type="InterPro" id="IPR012338">
    <property type="entry name" value="Beta-lactam/transpept-like"/>
</dbReference>
<evidence type="ECO:0000256" key="15">
    <source>
        <dbReference type="SAM" id="Phobius"/>
    </source>
</evidence>
<evidence type="ECO:0000256" key="9">
    <source>
        <dbReference type="ARBA" id="ARBA00022984"/>
    </source>
</evidence>
<dbReference type="InterPro" id="IPR036950">
    <property type="entry name" value="PBP_transglycosylase"/>
</dbReference>
<keyword evidence="9" id="KW-0573">Peptidoglycan synthesis</keyword>
<keyword evidence="5" id="KW-0328">Glycosyltransferase</keyword>
<keyword evidence="15" id="KW-0812">Transmembrane</keyword>
<keyword evidence="3" id="KW-0121">Carboxypeptidase</keyword>
<evidence type="ECO:0000256" key="12">
    <source>
        <dbReference type="ARBA" id="ARBA00034000"/>
    </source>
</evidence>
<dbReference type="RefSeq" id="WP_194705148.1">
    <property type="nucleotide sequence ID" value="NZ_JADKPN010000001.1"/>
</dbReference>
<evidence type="ECO:0000256" key="10">
    <source>
        <dbReference type="ARBA" id="ARBA00023268"/>
    </source>
</evidence>
<feature type="compositionally biased region" description="Low complexity" evidence="14">
    <location>
        <begin position="709"/>
        <end position="741"/>
    </location>
</feature>
<evidence type="ECO:0000256" key="7">
    <source>
        <dbReference type="ARBA" id="ARBA00022801"/>
    </source>
</evidence>
<evidence type="ECO:0000256" key="6">
    <source>
        <dbReference type="ARBA" id="ARBA00022679"/>
    </source>
</evidence>
<dbReference type="Gene3D" id="1.10.3810.10">
    <property type="entry name" value="Biosynthetic peptidoglycan transglycosylase-like"/>
    <property type="match status" value="1"/>
</dbReference>
<dbReference type="PANTHER" id="PTHR32282">
    <property type="entry name" value="BINDING PROTEIN TRANSPEPTIDASE, PUTATIVE-RELATED"/>
    <property type="match status" value="1"/>
</dbReference>
<dbReference type="GO" id="GO:0006508">
    <property type="term" value="P:proteolysis"/>
    <property type="evidence" value="ECO:0007669"/>
    <property type="project" value="UniProtKB-KW"/>
</dbReference>
<evidence type="ECO:0000256" key="5">
    <source>
        <dbReference type="ARBA" id="ARBA00022676"/>
    </source>
</evidence>
<evidence type="ECO:0000256" key="14">
    <source>
        <dbReference type="SAM" id="MobiDB-lite"/>
    </source>
</evidence>
<comment type="caution">
    <text evidence="18">The sequence shown here is derived from an EMBL/GenBank/DDBJ whole genome shotgun (WGS) entry which is preliminary data.</text>
</comment>
<dbReference type="InterPro" id="IPR050396">
    <property type="entry name" value="Glycosyltr_51/Transpeptidase"/>
</dbReference>
<evidence type="ECO:0000313" key="18">
    <source>
        <dbReference type="EMBL" id="MBF4761976.1"/>
    </source>
</evidence>
<dbReference type="Pfam" id="PF00912">
    <property type="entry name" value="Transgly"/>
    <property type="match status" value="1"/>
</dbReference>
<evidence type="ECO:0000256" key="11">
    <source>
        <dbReference type="ARBA" id="ARBA00023316"/>
    </source>
</evidence>
<feature type="transmembrane region" description="Helical" evidence="15">
    <location>
        <begin position="34"/>
        <end position="54"/>
    </location>
</feature>
<evidence type="ECO:0000256" key="3">
    <source>
        <dbReference type="ARBA" id="ARBA00022645"/>
    </source>
</evidence>
<dbReference type="GO" id="GO:0030288">
    <property type="term" value="C:outer membrane-bounded periplasmic space"/>
    <property type="evidence" value="ECO:0007669"/>
    <property type="project" value="TreeGrafter"/>
</dbReference>
<dbReference type="Pfam" id="PF00905">
    <property type="entry name" value="Transpeptidase"/>
    <property type="match status" value="1"/>
</dbReference>
<evidence type="ECO:0000256" key="4">
    <source>
        <dbReference type="ARBA" id="ARBA00022670"/>
    </source>
</evidence>
<dbReference type="Gene3D" id="3.40.710.10">
    <property type="entry name" value="DD-peptidase/beta-lactamase superfamily"/>
    <property type="match status" value="1"/>
</dbReference>
<keyword evidence="7" id="KW-0378">Hydrolase</keyword>
<dbReference type="Proteomes" id="UP000640489">
    <property type="component" value="Unassembled WGS sequence"/>
</dbReference>
<feature type="domain" description="Penicillin-binding protein transpeptidase" evidence="16">
    <location>
        <begin position="350"/>
        <end position="613"/>
    </location>
</feature>
<protein>
    <submittedName>
        <fullName evidence="18">Penicillin-binding protein</fullName>
    </submittedName>
</protein>
<proteinExistence type="inferred from homology"/>
<keyword evidence="8" id="KW-0133">Cell shape</keyword>